<dbReference type="Pfam" id="PF02348">
    <property type="entry name" value="CTP_transf_3"/>
    <property type="match status" value="1"/>
</dbReference>
<dbReference type="InterPro" id="IPR003329">
    <property type="entry name" value="Cytidylyl_trans"/>
</dbReference>
<dbReference type="SUPFAM" id="SSF53448">
    <property type="entry name" value="Nucleotide-diphospho-sugar transferases"/>
    <property type="match status" value="1"/>
</dbReference>
<name>A0ABQ1EGB4_9CLOT</name>
<dbReference type="Proteomes" id="UP000663802">
    <property type="component" value="Unassembled WGS sequence"/>
</dbReference>
<dbReference type="Gene3D" id="3.90.550.10">
    <property type="entry name" value="Spore Coat Polysaccharide Biosynthesis Protein SpsA, Chain A"/>
    <property type="match status" value="1"/>
</dbReference>
<protein>
    <recommendedName>
        <fullName evidence="3">Acylneuraminate cytidylyltransferase family protein</fullName>
    </recommendedName>
</protein>
<dbReference type="PANTHER" id="PTHR21485">
    <property type="entry name" value="HAD SUPERFAMILY MEMBERS CMAS AND KDSC"/>
    <property type="match status" value="1"/>
</dbReference>
<gene>
    <name evidence="1" type="primary">neuA</name>
    <name evidence="1" type="ORF">CSC2_42520</name>
</gene>
<dbReference type="InterPro" id="IPR050793">
    <property type="entry name" value="CMP-NeuNAc_synthase"/>
</dbReference>
<evidence type="ECO:0000313" key="1">
    <source>
        <dbReference type="EMBL" id="GFZ33726.1"/>
    </source>
</evidence>
<evidence type="ECO:0000313" key="2">
    <source>
        <dbReference type="Proteomes" id="UP000663802"/>
    </source>
</evidence>
<evidence type="ECO:0008006" key="3">
    <source>
        <dbReference type="Google" id="ProtNLM"/>
    </source>
</evidence>
<sequence>MNEENLEVLAIIPARGGSKGVPKKNIKSLLDKPLIAYTIEAAKKSKYINRVVVSTDDNEIADISKQYGAEVPFLRPNELATDLSPTNDAILHVVSELYRIEGYRPKIICLLQCTSPLRDSEDIDGTIEKMISTKSDAAVSVCEVECNPYWTNILKDDKLEYFLEEGKRITRRQDLPPVYRLNGAVYVVDREVFLEQKTLEPENMTGYIMESDKSIDIDTIIDFKLAELLLTEKANG</sequence>
<accession>A0ABQ1EGB4</accession>
<dbReference type="PANTHER" id="PTHR21485:SF6">
    <property type="entry name" value="N-ACYLNEURAMINATE CYTIDYLYLTRANSFERASE-RELATED"/>
    <property type="match status" value="1"/>
</dbReference>
<organism evidence="1 2">
    <name type="scientific">Clostridium zeae</name>
    <dbReference type="NCBI Taxonomy" id="2759022"/>
    <lineage>
        <taxon>Bacteria</taxon>
        <taxon>Bacillati</taxon>
        <taxon>Bacillota</taxon>
        <taxon>Clostridia</taxon>
        <taxon>Eubacteriales</taxon>
        <taxon>Clostridiaceae</taxon>
        <taxon>Clostridium</taxon>
    </lineage>
</organism>
<dbReference type="RefSeq" id="WP_206872187.1">
    <property type="nucleotide sequence ID" value="NZ_BMBA01000006.1"/>
</dbReference>
<proteinExistence type="predicted"/>
<keyword evidence="2" id="KW-1185">Reference proteome</keyword>
<dbReference type="CDD" id="cd02513">
    <property type="entry name" value="CMP-NeuAc_Synthase"/>
    <property type="match status" value="1"/>
</dbReference>
<comment type="caution">
    <text evidence="1">The sequence shown here is derived from an EMBL/GenBank/DDBJ whole genome shotgun (WGS) entry which is preliminary data.</text>
</comment>
<reference evidence="1 2" key="1">
    <citation type="journal article" date="2021" name="Int. J. Syst. Evol. Microbiol.">
        <title>Clostridium zeae sp. nov., isolated from corn silage.</title>
        <authorList>
            <person name="Kobayashi H."/>
            <person name="Tanizawa Y."/>
            <person name="Yagura M."/>
            <person name="Sakamoto M."/>
            <person name="Ohkuma M."/>
            <person name="Tohno M."/>
        </authorList>
    </citation>
    <scope>NUCLEOTIDE SEQUENCE [LARGE SCALE GENOMIC DNA]</scope>
    <source>
        <strain evidence="1 2">CSC2</strain>
    </source>
</reference>
<dbReference type="InterPro" id="IPR029044">
    <property type="entry name" value="Nucleotide-diphossugar_trans"/>
</dbReference>
<dbReference type="EMBL" id="BMBA01000006">
    <property type="protein sequence ID" value="GFZ33726.1"/>
    <property type="molecule type" value="Genomic_DNA"/>
</dbReference>